<feature type="compositionally biased region" description="Basic and acidic residues" evidence="1">
    <location>
        <begin position="29"/>
        <end position="41"/>
    </location>
</feature>
<evidence type="ECO:0000313" key="2">
    <source>
        <dbReference type="EMBL" id="OMJ66995.1"/>
    </source>
</evidence>
<keyword evidence="3" id="KW-1185">Reference proteome</keyword>
<evidence type="ECO:0000313" key="3">
    <source>
        <dbReference type="Proteomes" id="UP000187209"/>
    </source>
</evidence>
<feature type="compositionally biased region" description="Basic and acidic residues" evidence="1">
    <location>
        <begin position="1"/>
        <end position="11"/>
    </location>
</feature>
<dbReference type="EMBL" id="MPUH01001586">
    <property type="protein sequence ID" value="OMJ66995.1"/>
    <property type="molecule type" value="Genomic_DNA"/>
</dbReference>
<feature type="compositionally biased region" description="Basic and acidic residues" evidence="1">
    <location>
        <begin position="112"/>
        <end position="121"/>
    </location>
</feature>
<dbReference type="AlphaFoldDB" id="A0A1R2ARD4"/>
<feature type="region of interest" description="Disordered" evidence="1">
    <location>
        <begin position="1"/>
        <end position="171"/>
    </location>
</feature>
<sequence>MAKVAIEKKAEWDEDDPYQIPDSNLPVIKEGEITGKSEKPVKIKSKNSNKNIETTKPEENLGQPLPDTIIVQEQEKSEKKYKEKNNKNNEKSDTQQVVDENDPLRASSESQNKAKVEEKEVIYPSMHEIIKHVDEEKEKINPTEEKVQENAPKSKSHNREGHSSCKKCIIQ</sequence>
<dbReference type="Proteomes" id="UP000187209">
    <property type="component" value="Unassembled WGS sequence"/>
</dbReference>
<organism evidence="2 3">
    <name type="scientific">Stentor coeruleus</name>
    <dbReference type="NCBI Taxonomy" id="5963"/>
    <lineage>
        <taxon>Eukaryota</taxon>
        <taxon>Sar</taxon>
        <taxon>Alveolata</taxon>
        <taxon>Ciliophora</taxon>
        <taxon>Postciliodesmatophora</taxon>
        <taxon>Heterotrichea</taxon>
        <taxon>Heterotrichida</taxon>
        <taxon>Stentoridae</taxon>
        <taxon>Stentor</taxon>
    </lineage>
</organism>
<comment type="caution">
    <text evidence="2">The sequence shown here is derived from an EMBL/GenBank/DDBJ whole genome shotgun (WGS) entry which is preliminary data.</text>
</comment>
<protein>
    <submittedName>
        <fullName evidence="2">Uncharacterized protein</fullName>
    </submittedName>
</protein>
<evidence type="ECO:0000256" key="1">
    <source>
        <dbReference type="SAM" id="MobiDB-lite"/>
    </source>
</evidence>
<gene>
    <name evidence="2" type="ORF">SteCoe_35965</name>
</gene>
<accession>A0A1R2ARD4</accession>
<proteinExistence type="predicted"/>
<name>A0A1R2ARD4_9CILI</name>
<feature type="compositionally biased region" description="Basic and acidic residues" evidence="1">
    <location>
        <begin position="73"/>
        <end position="93"/>
    </location>
</feature>
<reference evidence="2 3" key="1">
    <citation type="submission" date="2016-11" db="EMBL/GenBank/DDBJ databases">
        <title>The macronuclear genome of Stentor coeruleus: a giant cell with tiny introns.</title>
        <authorList>
            <person name="Slabodnick M."/>
            <person name="Ruby J.G."/>
            <person name="Reiff S.B."/>
            <person name="Swart E.C."/>
            <person name="Gosai S."/>
            <person name="Prabakaran S."/>
            <person name="Witkowska E."/>
            <person name="Larue G.E."/>
            <person name="Fisher S."/>
            <person name="Freeman R.M."/>
            <person name="Gunawardena J."/>
            <person name="Chu W."/>
            <person name="Stover N.A."/>
            <person name="Gregory B.D."/>
            <person name="Nowacki M."/>
            <person name="Derisi J."/>
            <person name="Roy S.W."/>
            <person name="Marshall W.F."/>
            <person name="Sood P."/>
        </authorList>
    </citation>
    <scope>NUCLEOTIDE SEQUENCE [LARGE SCALE GENOMIC DNA]</scope>
    <source>
        <strain evidence="2">WM001</strain>
    </source>
</reference>
<feature type="compositionally biased region" description="Basic and acidic residues" evidence="1">
    <location>
        <begin position="128"/>
        <end position="148"/>
    </location>
</feature>